<evidence type="ECO:0008006" key="5">
    <source>
        <dbReference type="Google" id="ProtNLM"/>
    </source>
</evidence>
<protein>
    <recommendedName>
        <fullName evidence="5">Secreted protein</fullName>
    </recommendedName>
</protein>
<accession>A0AAV2FTV5</accession>
<feature type="signal peptide" evidence="2">
    <location>
        <begin position="1"/>
        <end position="19"/>
    </location>
</feature>
<evidence type="ECO:0000313" key="4">
    <source>
        <dbReference type="Proteomes" id="UP001497516"/>
    </source>
</evidence>
<sequence>MSQLLSPFSGFSLLSPVSAFACTGDFLDLQCVLLGLASSILQNQKAHYHISPPDPVASLSLTSSGPHCASSPLPSSSVSSKTVDPSAVSLLCIDRRHHQFDSTVTGIEDERQEIGTAGFI</sequence>
<keyword evidence="2" id="KW-0732">Signal</keyword>
<name>A0AAV2FTV5_9ROSI</name>
<feature type="compositionally biased region" description="Low complexity" evidence="1">
    <location>
        <begin position="70"/>
        <end position="82"/>
    </location>
</feature>
<evidence type="ECO:0000313" key="3">
    <source>
        <dbReference type="EMBL" id="CAL1401745.1"/>
    </source>
</evidence>
<evidence type="ECO:0000256" key="1">
    <source>
        <dbReference type="SAM" id="MobiDB-lite"/>
    </source>
</evidence>
<proteinExistence type="predicted"/>
<feature type="region of interest" description="Disordered" evidence="1">
    <location>
        <begin position="60"/>
        <end position="82"/>
    </location>
</feature>
<organism evidence="3 4">
    <name type="scientific">Linum trigynum</name>
    <dbReference type="NCBI Taxonomy" id="586398"/>
    <lineage>
        <taxon>Eukaryota</taxon>
        <taxon>Viridiplantae</taxon>
        <taxon>Streptophyta</taxon>
        <taxon>Embryophyta</taxon>
        <taxon>Tracheophyta</taxon>
        <taxon>Spermatophyta</taxon>
        <taxon>Magnoliopsida</taxon>
        <taxon>eudicotyledons</taxon>
        <taxon>Gunneridae</taxon>
        <taxon>Pentapetalae</taxon>
        <taxon>rosids</taxon>
        <taxon>fabids</taxon>
        <taxon>Malpighiales</taxon>
        <taxon>Linaceae</taxon>
        <taxon>Linum</taxon>
    </lineage>
</organism>
<dbReference type="AlphaFoldDB" id="A0AAV2FTV5"/>
<dbReference type="Proteomes" id="UP001497516">
    <property type="component" value="Chromosome 7"/>
</dbReference>
<evidence type="ECO:0000256" key="2">
    <source>
        <dbReference type="SAM" id="SignalP"/>
    </source>
</evidence>
<feature type="chain" id="PRO_5043404897" description="Secreted protein" evidence="2">
    <location>
        <begin position="20"/>
        <end position="120"/>
    </location>
</feature>
<dbReference type="EMBL" id="OZ034820">
    <property type="protein sequence ID" value="CAL1401745.1"/>
    <property type="molecule type" value="Genomic_DNA"/>
</dbReference>
<keyword evidence="4" id="KW-1185">Reference proteome</keyword>
<reference evidence="3 4" key="1">
    <citation type="submission" date="2024-04" db="EMBL/GenBank/DDBJ databases">
        <authorList>
            <person name="Fracassetti M."/>
        </authorList>
    </citation>
    <scope>NUCLEOTIDE SEQUENCE [LARGE SCALE GENOMIC DNA]</scope>
</reference>
<gene>
    <name evidence="3" type="ORF">LTRI10_LOCUS41788</name>
</gene>